<accession>A0A7W5DYD5</accession>
<sequence length="117" mass="13125">MVMTTPDHSQTHRFPSLGVVIRVDRPHDGVPRVNVSVPDDLLDGKFDAARWSSIAQPQLSDQERSKRRHHICNQLHIVSMSLDLLQNSSIDGDREDIEQTLEIAITSMNELESLATG</sequence>
<dbReference type="EMBL" id="JACHXU010000007">
    <property type="protein sequence ID" value="MBB3206789.1"/>
    <property type="molecule type" value="Genomic_DNA"/>
</dbReference>
<protein>
    <submittedName>
        <fullName evidence="1">Uncharacterized protein</fullName>
    </submittedName>
</protein>
<keyword evidence="2" id="KW-1185">Reference proteome</keyword>
<evidence type="ECO:0000313" key="2">
    <source>
        <dbReference type="Proteomes" id="UP000536179"/>
    </source>
</evidence>
<comment type="caution">
    <text evidence="1">The sequence shown here is derived from an EMBL/GenBank/DDBJ whole genome shotgun (WGS) entry which is preliminary data.</text>
</comment>
<evidence type="ECO:0000313" key="1">
    <source>
        <dbReference type="EMBL" id="MBB3206789.1"/>
    </source>
</evidence>
<proteinExistence type="predicted"/>
<gene>
    <name evidence="1" type="ORF">FHS27_002601</name>
</gene>
<dbReference type="AlphaFoldDB" id="A0A7W5DYD5"/>
<dbReference type="Proteomes" id="UP000536179">
    <property type="component" value="Unassembled WGS sequence"/>
</dbReference>
<name>A0A7W5DYD5_9BACT</name>
<organism evidence="1 2">
    <name type="scientific">Aporhodopirellula rubra</name>
    <dbReference type="NCBI Taxonomy" id="980271"/>
    <lineage>
        <taxon>Bacteria</taxon>
        <taxon>Pseudomonadati</taxon>
        <taxon>Planctomycetota</taxon>
        <taxon>Planctomycetia</taxon>
        <taxon>Pirellulales</taxon>
        <taxon>Pirellulaceae</taxon>
        <taxon>Aporhodopirellula</taxon>
    </lineage>
</organism>
<reference evidence="1 2" key="1">
    <citation type="submission" date="2020-08" db="EMBL/GenBank/DDBJ databases">
        <title>Genomic Encyclopedia of Type Strains, Phase III (KMG-III): the genomes of soil and plant-associated and newly described type strains.</title>
        <authorList>
            <person name="Whitman W."/>
        </authorList>
    </citation>
    <scope>NUCLEOTIDE SEQUENCE [LARGE SCALE GENOMIC DNA]</scope>
    <source>
        <strain evidence="1 2">CECT 8075</strain>
    </source>
</reference>
<dbReference type="RefSeq" id="WP_184305211.1">
    <property type="nucleotide sequence ID" value="NZ_JACHXU010000007.1"/>
</dbReference>